<name>F8DEF1_HALXS</name>
<keyword evidence="2" id="KW-1185">Reference proteome</keyword>
<reference evidence="2" key="1">
    <citation type="journal article" date="2012" name="Stand. Genomic Sci.">
        <title>Complete genome sequence of Halopiger xanaduensis type strain (SH-6(T)).</title>
        <authorList>
            <person name="Anderson I."/>
            <person name="Tindall B.J."/>
            <person name="Rohde M."/>
            <person name="Lucas S."/>
            <person name="Han J."/>
            <person name="Lapidus A."/>
            <person name="Cheng J.F."/>
            <person name="Goodwin L."/>
            <person name="Pitluck S."/>
            <person name="Peters L."/>
            <person name="Pati A."/>
            <person name="Mikhailova N."/>
            <person name="Pagani I."/>
            <person name="Teshima H."/>
            <person name="Han C."/>
            <person name="Tapia R."/>
            <person name="Land M."/>
            <person name="Woyke T."/>
            <person name="Klenk H.P."/>
            <person name="Kyrpides N."/>
            <person name="Ivanova N."/>
        </authorList>
    </citation>
    <scope>NUCLEOTIDE SEQUENCE [LARGE SCALE GENOMIC DNA]</scope>
    <source>
        <strain evidence="2">DSM 18323 / JCM 14033 / SH-6</strain>
        <plasmid evidence="2">Plasmid pHALXA02</plasmid>
    </source>
</reference>
<dbReference type="AlphaFoldDB" id="F8DEF1"/>
<proteinExistence type="predicted"/>
<evidence type="ECO:0000313" key="1">
    <source>
        <dbReference type="EMBL" id="AEH39443.1"/>
    </source>
</evidence>
<geneLocation type="plasmid" evidence="1 2">
    <name>pHALXA02</name>
</geneLocation>
<sequence length="34" mass="3898">MWSLNTPLLIADISEFTTISNYSKPLILTMNIKQ</sequence>
<gene>
    <name evidence="1" type="ordered locus">Halxa_0202</name>
</gene>
<dbReference type="EMBL" id="CP002841">
    <property type="protein sequence ID" value="AEH39443.1"/>
    <property type="molecule type" value="Genomic_DNA"/>
</dbReference>
<dbReference type="HOGENOM" id="CLU_3371340_0_0_2"/>
<dbReference type="KEGG" id="hxa:Halxa_0202"/>
<accession>F8DEF1</accession>
<organism evidence="1 2">
    <name type="scientific">Halopiger xanaduensis (strain DSM 18323 / JCM 14033 / SH-6)</name>
    <dbReference type="NCBI Taxonomy" id="797210"/>
    <lineage>
        <taxon>Archaea</taxon>
        <taxon>Methanobacteriati</taxon>
        <taxon>Methanobacteriota</taxon>
        <taxon>Stenosarchaea group</taxon>
        <taxon>Halobacteria</taxon>
        <taxon>Halobacteriales</taxon>
        <taxon>Natrialbaceae</taxon>
        <taxon>Halopiger</taxon>
    </lineage>
</organism>
<evidence type="ECO:0000313" key="2">
    <source>
        <dbReference type="Proteomes" id="UP000006794"/>
    </source>
</evidence>
<protein>
    <submittedName>
        <fullName evidence="1">Uncharacterized protein</fullName>
    </submittedName>
</protein>
<keyword evidence="1" id="KW-0614">Plasmid</keyword>
<dbReference type="Proteomes" id="UP000006794">
    <property type="component" value="Plasmid pHALXA02"/>
</dbReference>